<dbReference type="PROSITE" id="PS50096">
    <property type="entry name" value="IQ"/>
    <property type="match status" value="1"/>
</dbReference>
<dbReference type="InterPro" id="IPR000048">
    <property type="entry name" value="IQ_motif_EF-hand-BS"/>
</dbReference>
<feature type="coiled-coil region" evidence="1">
    <location>
        <begin position="735"/>
        <end position="774"/>
    </location>
</feature>
<gene>
    <name evidence="3" type="ORF">PCOS0759_LOCUS7395</name>
</gene>
<feature type="coiled-coil region" evidence="1">
    <location>
        <begin position="181"/>
        <end position="245"/>
    </location>
</feature>
<feature type="compositionally biased region" description="Low complexity" evidence="2">
    <location>
        <begin position="1"/>
        <end position="12"/>
    </location>
</feature>
<dbReference type="EMBL" id="HBGD01008965">
    <property type="protein sequence ID" value="CAD9084141.1"/>
    <property type="molecule type" value="Transcribed_RNA"/>
</dbReference>
<evidence type="ECO:0000256" key="1">
    <source>
        <dbReference type="SAM" id="Coils"/>
    </source>
</evidence>
<dbReference type="Pfam" id="PF00612">
    <property type="entry name" value="IQ"/>
    <property type="match status" value="1"/>
</dbReference>
<feature type="compositionally biased region" description="Basic residues" evidence="2">
    <location>
        <begin position="13"/>
        <end position="24"/>
    </location>
</feature>
<feature type="compositionally biased region" description="Polar residues" evidence="2">
    <location>
        <begin position="29"/>
        <end position="43"/>
    </location>
</feature>
<sequence length="835" mass="96586">MNPASSPSGNNASRRRRSSVRFHRGASPSAENASASGATNLFPSHTRRPATTAFQTRREKQLYTNDDSLDISHINQQIQPLYMKNKQQIHPLLPASLIATKDAAPSSGIVNELKRFYKKGASAGQHLSQPSSLAHNNQRDRVYEAWNVIHERFSNEALHPQLKARHVEDLFQISAFVIKDQASLVQNYQGLQRDNELLRQQVRQYEEMHKSDHDLVVKEPSQDDLRKLQQSVKALRKEIADYSQVHMKDVHQQIDNGNNGEASEREPQLESLQDHQFVSLLQQKFELLEDFVVALKKKIHSLEQVDEDVKKLGGNFGSVNSLLKENEKLQDQRYILEWSKKRFDVDYLLRIEHTHSKDPAFLRTLAFALQRELTQCRETLKYFNFEENSALKLGVVVEHGPLRYSHKHHGEYADLNELMADLFVDEDEYDDEPHDYFAKNSQSAGTSHRSQSLDQQRKIEIISQENKLLHEQVKRHLSELKETKNLLSLLESQYKHHSNSKFELKEIEITARRMMEQLTKLNHQTTERENAYIFQQKLVEKMNKQEEHMEAQIARLSERLLTEHVKQKELRSKWRTSKQSIQTLHTIAVSLIHLYMEDENRRKQLFGSVATGPDTFNHVSAEHMISFMYRDLYNVYVQSTEAAIRIQSAWRGVQTRRNLLRNGFYNIIIKKPKSDKLDARIKQAIHVDENAANTSAREALALRHTVATGNLKRTIETTRMLQHLILIQESDTKKLEQLQTQLKILKGSLENEFKEQVQVQLDGFKETMKELGSQMTQKVHRVTTVPMANRSIQTDTVEKRTRQAQVGAAQFSNTVVKSFHERLTGSSGDSKGKKK</sequence>
<evidence type="ECO:0000313" key="3">
    <source>
        <dbReference type="EMBL" id="CAD9084141.1"/>
    </source>
</evidence>
<dbReference type="AlphaFoldDB" id="A0A7S1PJW3"/>
<accession>A0A7S1PJW3</accession>
<feature type="region of interest" description="Disordered" evidence="2">
    <location>
        <begin position="1"/>
        <end position="58"/>
    </location>
</feature>
<proteinExistence type="predicted"/>
<name>A0A7S1PJW3_9EUKA</name>
<organism evidence="3">
    <name type="scientific">Percolomonas cosmopolitus</name>
    <dbReference type="NCBI Taxonomy" id="63605"/>
    <lineage>
        <taxon>Eukaryota</taxon>
        <taxon>Discoba</taxon>
        <taxon>Heterolobosea</taxon>
        <taxon>Tetramitia</taxon>
        <taxon>Eutetramitia</taxon>
        <taxon>Percolomonadidae</taxon>
        <taxon>Percolomonas</taxon>
    </lineage>
</organism>
<evidence type="ECO:0000256" key="2">
    <source>
        <dbReference type="SAM" id="MobiDB-lite"/>
    </source>
</evidence>
<protein>
    <submittedName>
        <fullName evidence="3">Uncharacterized protein</fullName>
    </submittedName>
</protein>
<keyword evidence="1" id="KW-0175">Coiled coil</keyword>
<feature type="coiled-coil region" evidence="1">
    <location>
        <begin position="473"/>
        <end position="559"/>
    </location>
</feature>
<reference evidence="3" key="1">
    <citation type="submission" date="2021-01" db="EMBL/GenBank/DDBJ databases">
        <authorList>
            <person name="Corre E."/>
            <person name="Pelletier E."/>
            <person name="Niang G."/>
            <person name="Scheremetjew M."/>
            <person name="Finn R."/>
            <person name="Kale V."/>
            <person name="Holt S."/>
            <person name="Cochrane G."/>
            <person name="Meng A."/>
            <person name="Brown T."/>
            <person name="Cohen L."/>
        </authorList>
    </citation>
    <scope>NUCLEOTIDE SEQUENCE</scope>
    <source>
        <strain evidence="3">WS</strain>
    </source>
</reference>